<dbReference type="EMBL" id="OW240912">
    <property type="protein sequence ID" value="CAH2219394.1"/>
    <property type="molecule type" value="Genomic_DNA"/>
</dbReference>
<organism evidence="2 3">
    <name type="scientific">Pelobates cultripes</name>
    <name type="common">Western spadefoot toad</name>
    <dbReference type="NCBI Taxonomy" id="61616"/>
    <lineage>
        <taxon>Eukaryota</taxon>
        <taxon>Metazoa</taxon>
        <taxon>Chordata</taxon>
        <taxon>Craniata</taxon>
        <taxon>Vertebrata</taxon>
        <taxon>Euteleostomi</taxon>
        <taxon>Amphibia</taxon>
        <taxon>Batrachia</taxon>
        <taxon>Anura</taxon>
        <taxon>Pelobatoidea</taxon>
        <taxon>Pelobatidae</taxon>
        <taxon>Pelobates</taxon>
    </lineage>
</organism>
<evidence type="ECO:0000256" key="1">
    <source>
        <dbReference type="SAM" id="MobiDB-lite"/>
    </source>
</evidence>
<name>A0AAD1QXC8_PELCU</name>
<reference evidence="2" key="1">
    <citation type="submission" date="2022-03" db="EMBL/GenBank/DDBJ databases">
        <authorList>
            <person name="Alioto T."/>
            <person name="Alioto T."/>
            <person name="Gomez Garrido J."/>
        </authorList>
    </citation>
    <scope>NUCLEOTIDE SEQUENCE</scope>
</reference>
<dbReference type="AlphaFoldDB" id="A0AAD1QXC8"/>
<evidence type="ECO:0000313" key="2">
    <source>
        <dbReference type="EMBL" id="CAH2219394.1"/>
    </source>
</evidence>
<gene>
    <name evidence="2" type="ORF">PECUL_23A016517</name>
</gene>
<evidence type="ECO:0000313" key="3">
    <source>
        <dbReference type="Proteomes" id="UP001295444"/>
    </source>
</evidence>
<feature type="region of interest" description="Disordered" evidence="1">
    <location>
        <begin position="44"/>
        <end position="74"/>
    </location>
</feature>
<sequence>MAAVRLEWSPIAAPTKWPPRSCACAQGANGRSDLAAMREIHDGRRAHSGPMEAYSTAQKPGKNGAKYADRNPDH</sequence>
<dbReference type="Proteomes" id="UP001295444">
    <property type="component" value="Chromosome 01"/>
</dbReference>
<proteinExistence type="predicted"/>
<accession>A0AAD1QXC8</accession>
<protein>
    <submittedName>
        <fullName evidence="2">Uncharacterized protein</fullName>
    </submittedName>
</protein>
<keyword evidence="3" id="KW-1185">Reference proteome</keyword>